<gene>
    <name evidence="1" type="ORF">BSIN_2109</name>
</gene>
<accession>A0A238H0U1</accession>
<sequence length="37" mass="4309">MAVEHAATGLATRMSKRAYRRYHRHFISSYSSRCPLP</sequence>
<protein>
    <submittedName>
        <fullName evidence="1">Uncharacterized protein</fullName>
    </submittedName>
</protein>
<proteinExistence type="predicted"/>
<name>A0A238H0U1_9BURK</name>
<dbReference type="AlphaFoldDB" id="A0A238H0U1"/>
<reference evidence="1 2" key="1">
    <citation type="submission" date="2017-04" db="EMBL/GenBank/DDBJ databases">
        <authorList>
            <person name="Afonso C.L."/>
            <person name="Miller P.J."/>
            <person name="Scott M.A."/>
            <person name="Spackman E."/>
            <person name="Goraichik I."/>
            <person name="Dimitrov K.M."/>
            <person name="Suarez D.L."/>
            <person name="Swayne D.E."/>
        </authorList>
    </citation>
    <scope>NUCLEOTIDE SEQUENCE [LARGE SCALE GENOMIC DNA]</scope>
    <source>
        <strain evidence="1">LMG 28154</strain>
    </source>
</reference>
<evidence type="ECO:0000313" key="2">
    <source>
        <dbReference type="Proteomes" id="UP000198460"/>
    </source>
</evidence>
<dbReference type="Proteomes" id="UP000198460">
    <property type="component" value="Unassembled WGS sequence"/>
</dbReference>
<evidence type="ECO:0000313" key="1">
    <source>
        <dbReference type="EMBL" id="SMF98823.1"/>
    </source>
</evidence>
<organism evidence="1 2">
    <name type="scientific">Burkholderia singularis</name>
    <dbReference type="NCBI Taxonomy" id="1503053"/>
    <lineage>
        <taxon>Bacteria</taxon>
        <taxon>Pseudomonadati</taxon>
        <taxon>Pseudomonadota</taxon>
        <taxon>Betaproteobacteria</taxon>
        <taxon>Burkholderiales</taxon>
        <taxon>Burkholderiaceae</taxon>
        <taxon>Burkholderia</taxon>
        <taxon>pseudomallei group</taxon>
    </lineage>
</organism>
<dbReference type="EMBL" id="FXAN01000034">
    <property type="protein sequence ID" value="SMF98823.1"/>
    <property type="molecule type" value="Genomic_DNA"/>
</dbReference>